<evidence type="ECO:0000256" key="8">
    <source>
        <dbReference type="SAM" id="MobiDB-lite"/>
    </source>
</evidence>
<organism evidence="10 11">
    <name type="scientific">Naematelia encephala</name>
    <dbReference type="NCBI Taxonomy" id="71784"/>
    <lineage>
        <taxon>Eukaryota</taxon>
        <taxon>Fungi</taxon>
        <taxon>Dikarya</taxon>
        <taxon>Basidiomycota</taxon>
        <taxon>Agaricomycotina</taxon>
        <taxon>Tremellomycetes</taxon>
        <taxon>Tremellales</taxon>
        <taxon>Naemateliaceae</taxon>
        <taxon>Naematelia</taxon>
    </lineage>
</organism>
<feature type="transmembrane region" description="Helical" evidence="9">
    <location>
        <begin position="394"/>
        <end position="415"/>
    </location>
</feature>
<evidence type="ECO:0000256" key="5">
    <source>
        <dbReference type="ARBA" id="ARBA00022989"/>
    </source>
</evidence>
<dbReference type="AlphaFoldDB" id="A0A1Y2BG79"/>
<keyword evidence="6 7" id="KW-0472">Membrane</keyword>
<feature type="region of interest" description="Disordered" evidence="8">
    <location>
        <begin position="1"/>
        <end position="24"/>
    </location>
</feature>
<dbReference type="InterPro" id="IPR026030">
    <property type="entry name" value="Pur-cyt_permease_Fcy2/21/22"/>
</dbReference>
<dbReference type="EMBL" id="MCFC01000007">
    <property type="protein sequence ID" value="ORY33085.1"/>
    <property type="molecule type" value="Genomic_DNA"/>
</dbReference>
<dbReference type="PANTHER" id="PTHR31806:SF5">
    <property type="entry name" value="PURINE-CYTOSINE PERMEASE FCY21"/>
    <property type="match status" value="1"/>
</dbReference>
<evidence type="ECO:0000256" key="7">
    <source>
        <dbReference type="PIRNR" id="PIRNR002744"/>
    </source>
</evidence>
<evidence type="ECO:0000256" key="6">
    <source>
        <dbReference type="ARBA" id="ARBA00023136"/>
    </source>
</evidence>
<dbReference type="STRING" id="71784.A0A1Y2BG79"/>
<comment type="subcellular location">
    <subcellularLocation>
        <location evidence="1">Membrane</location>
        <topology evidence="1">Multi-pass membrane protein</topology>
    </subcellularLocation>
</comment>
<feature type="transmembrane region" description="Helical" evidence="9">
    <location>
        <begin position="197"/>
        <end position="216"/>
    </location>
</feature>
<evidence type="ECO:0000313" key="11">
    <source>
        <dbReference type="Proteomes" id="UP000193986"/>
    </source>
</evidence>
<protein>
    <submittedName>
        <fullName evidence="10">Putative cytosine-purine permease</fullName>
    </submittedName>
</protein>
<feature type="transmembrane region" description="Helical" evidence="9">
    <location>
        <begin position="352"/>
        <end position="374"/>
    </location>
</feature>
<dbReference type="InParanoid" id="A0A1Y2BG79"/>
<keyword evidence="11" id="KW-1185">Reference proteome</keyword>
<feature type="transmembrane region" description="Helical" evidence="9">
    <location>
        <begin position="120"/>
        <end position="139"/>
    </location>
</feature>
<feature type="transmembrane region" description="Helical" evidence="9">
    <location>
        <begin position="463"/>
        <end position="483"/>
    </location>
</feature>
<keyword evidence="4 9" id="KW-0812">Transmembrane</keyword>
<dbReference type="PIRSF" id="PIRSF002744">
    <property type="entry name" value="Pur-cyt_permease"/>
    <property type="match status" value="1"/>
</dbReference>
<dbReference type="OrthoDB" id="2116389at2759"/>
<gene>
    <name evidence="10" type="ORF">BCR39DRAFT_521110</name>
</gene>
<name>A0A1Y2BG79_9TREE</name>
<reference evidence="10 11" key="1">
    <citation type="submission" date="2016-07" db="EMBL/GenBank/DDBJ databases">
        <title>Pervasive Adenine N6-methylation of Active Genes in Fungi.</title>
        <authorList>
            <consortium name="DOE Joint Genome Institute"/>
            <person name="Mondo S.J."/>
            <person name="Dannebaum R.O."/>
            <person name="Kuo R.C."/>
            <person name="Labutti K."/>
            <person name="Haridas S."/>
            <person name="Kuo A."/>
            <person name="Salamov A."/>
            <person name="Ahrendt S.R."/>
            <person name="Lipzen A."/>
            <person name="Sullivan W."/>
            <person name="Andreopoulos W.B."/>
            <person name="Clum A."/>
            <person name="Lindquist E."/>
            <person name="Daum C."/>
            <person name="Ramamoorthy G.K."/>
            <person name="Gryganskyi A."/>
            <person name="Culley D."/>
            <person name="Magnuson J.K."/>
            <person name="James T.Y."/>
            <person name="O'Malley M.A."/>
            <person name="Stajich J.E."/>
            <person name="Spatafora J.W."/>
            <person name="Visel A."/>
            <person name="Grigoriev I.V."/>
        </authorList>
    </citation>
    <scope>NUCLEOTIDE SEQUENCE [LARGE SCALE GENOMIC DNA]</scope>
    <source>
        <strain evidence="10 11">68-887.2</strain>
    </source>
</reference>
<dbReference type="GO" id="GO:0005886">
    <property type="term" value="C:plasma membrane"/>
    <property type="evidence" value="ECO:0007669"/>
    <property type="project" value="TreeGrafter"/>
</dbReference>
<evidence type="ECO:0000256" key="3">
    <source>
        <dbReference type="ARBA" id="ARBA00022448"/>
    </source>
</evidence>
<feature type="transmembrane region" description="Helical" evidence="9">
    <location>
        <begin position="223"/>
        <end position="242"/>
    </location>
</feature>
<dbReference type="Gene3D" id="1.10.4160.10">
    <property type="entry name" value="Hydantoin permease"/>
    <property type="match status" value="1"/>
</dbReference>
<keyword evidence="3 7" id="KW-0813">Transport</keyword>
<dbReference type="InterPro" id="IPR001248">
    <property type="entry name" value="Pur-cyt_permease"/>
</dbReference>
<sequence length="529" mass="56662">MNDVESKSHLPVTDLDLEEGSGGAPELGLGSEAGMYGYDPFGNQRDYRGFRGMIRRVTDLLVHYGVEERGIVPRPEDEREDLSTWSYLPQFTLWAAFNTNILTFSEGMIGPTLFGLDLKASVLCIIFFTALSCLPPAYLACNGPRTGMRQMVQARFALGYVPAMIIGLVNSISQMGFLSLVVILGGQSLSLASAGSMSWSVGIVVVAIISLLLSFVGLGALHILSLASFPIILVLFIALAGVTGSKLQFATNDIAKAATAVTASGVLGYGASLIGFTISYGSLASDFTTSLPPHTSRVKLFLCVFVGLFVPIVLIQIFGAACQLAAFSIPAWNDAAAIGTPNLLFAMTGSGHAARFVMVMFCFSVCANTAPTIYSAGLSGQVAIPWLVRVPRYFLAFVVSAIYLPVAIVGSTHFYTALSNFLSVLAYWTAIYIPPVLIEPLVFRRPVSRKTYPLEVWDRPGKLPIGIATVAAAACGIPVVAAGMSQTWWTGWIARRIGGAGDVGWELGFAVVAIIFILTRYLERRFTGR</sequence>
<dbReference type="Pfam" id="PF02133">
    <property type="entry name" value="Transp_cyt_pur"/>
    <property type="match status" value="1"/>
</dbReference>
<keyword evidence="5 9" id="KW-1133">Transmembrane helix</keyword>
<comment type="similarity">
    <text evidence="2 7">Belongs to the purine-cytosine permease (2.A.39) family.</text>
</comment>
<dbReference type="PANTHER" id="PTHR31806">
    <property type="entry name" value="PURINE-CYTOSINE PERMEASE FCY2-RELATED"/>
    <property type="match status" value="1"/>
</dbReference>
<feature type="transmembrane region" description="Helical" evidence="9">
    <location>
        <begin position="254"/>
        <end position="279"/>
    </location>
</feature>
<accession>A0A1Y2BG79</accession>
<evidence type="ECO:0000256" key="4">
    <source>
        <dbReference type="ARBA" id="ARBA00022692"/>
    </source>
</evidence>
<evidence type="ECO:0000256" key="1">
    <source>
        <dbReference type="ARBA" id="ARBA00004141"/>
    </source>
</evidence>
<evidence type="ECO:0000313" key="10">
    <source>
        <dbReference type="EMBL" id="ORY33085.1"/>
    </source>
</evidence>
<evidence type="ECO:0000256" key="9">
    <source>
        <dbReference type="SAM" id="Phobius"/>
    </source>
</evidence>
<comment type="caution">
    <text evidence="10">The sequence shown here is derived from an EMBL/GenBank/DDBJ whole genome shotgun (WGS) entry which is preliminary data.</text>
</comment>
<evidence type="ECO:0000256" key="2">
    <source>
        <dbReference type="ARBA" id="ARBA00008974"/>
    </source>
</evidence>
<feature type="transmembrane region" description="Helical" evidence="9">
    <location>
        <begin position="160"/>
        <end position="185"/>
    </location>
</feature>
<feature type="transmembrane region" description="Helical" evidence="9">
    <location>
        <begin position="503"/>
        <end position="522"/>
    </location>
</feature>
<dbReference type="Proteomes" id="UP000193986">
    <property type="component" value="Unassembled WGS sequence"/>
</dbReference>
<feature type="transmembrane region" description="Helical" evidence="9">
    <location>
        <begin position="421"/>
        <end position="442"/>
    </location>
</feature>
<proteinExistence type="inferred from homology"/>
<dbReference type="GO" id="GO:0022857">
    <property type="term" value="F:transmembrane transporter activity"/>
    <property type="evidence" value="ECO:0007669"/>
    <property type="project" value="InterPro"/>
</dbReference>
<feature type="transmembrane region" description="Helical" evidence="9">
    <location>
        <begin position="300"/>
        <end position="332"/>
    </location>
</feature>